<dbReference type="NCBIfam" id="NF008589">
    <property type="entry name" value="PRK11556.1"/>
    <property type="match status" value="1"/>
</dbReference>
<evidence type="ECO:0000313" key="16">
    <source>
        <dbReference type="Proteomes" id="UP000501237"/>
    </source>
</evidence>
<evidence type="ECO:0000259" key="12">
    <source>
        <dbReference type="Pfam" id="PF25917"/>
    </source>
</evidence>
<feature type="domain" description="Multidrug resistance protein MdtA-like barrel-sandwich hybrid" evidence="12">
    <location>
        <begin position="91"/>
        <end position="234"/>
    </location>
</feature>
<dbReference type="InterPro" id="IPR006143">
    <property type="entry name" value="RND_pump_MFP"/>
</dbReference>
<evidence type="ECO:0000256" key="7">
    <source>
        <dbReference type="ARBA" id="ARBA00023054"/>
    </source>
</evidence>
<evidence type="ECO:0000256" key="2">
    <source>
        <dbReference type="ARBA" id="ARBA00004635"/>
    </source>
</evidence>
<comment type="subcellular location">
    <subcellularLocation>
        <location evidence="1">Cell inner membrane</location>
    </subcellularLocation>
    <subcellularLocation>
        <location evidence="2">Membrane</location>
        <topology evidence="2">Lipid-anchor</topology>
    </subcellularLocation>
</comment>
<dbReference type="FunFam" id="2.40.420.20:FF:000001">
    <property type="entry name" value="Efflux RND transporter periplasmic adaptor subunit"/>
    <property type="match status" value="1"/>
</dbReference>
<dbReference type="Gene3D" id="2.40.30.170">
    <property type="match status" value="1"/>
</dbReference>
<dbReference type="AlphaFoldDB" id="A0A679GDB6"/>
<dbReference type="InterPro" id="IPR058627">
    <property type="entry name" value="MdtA-like_C"/>
</dbReference>
<proteinExistence type="inferred from homology"/>
<gene>
    <name evidence="15" type="ORF">PtoMrB4_21120</name>
</gene>
<dbReference type="Pfam" id="PF25917">
    <property type="entry name" value="BSH_RND"/>
    <property type="match status" value="1"/>
</dbReference>
<evidence type="ECO:0000259" key="11">
    <source>
        <dbReference type="Pfam" id="PF25876"/>
    </source>
</evidence>
<evidence type="ECO:0000256" key="8">
    <source>
        <dbReference type="ARBA" id="ARBA00023136"/>
    </source>
</evidence>
<keyword evidence="4" id="KW-0813">Transport</keyword>
<dbReference type="SUPFAM" id="SSF111369">
    <property type="entry name" value="HlyD-like secretion proteins"/>
    <property type="match status" value="1"/>
</dbReference>
<feature type="domain" description="Multidrug resistance protein MdtA-like beta-barrel" evidence="13">
    <location>
        <begin position="238"/>
        <end position="321"/>
    </location>
</feature>
<dbReference type="Pfam" id="PF25944">
    <property type="entry name" value="Beta-barrel_RND"/>
    <property type="match status" value="1"/>
</dbReference>
<keyword evidence="6" id="KW-0997">Cell inner membrane</keyword>
<dbReference type="Pfam" id="PF25876">
    <property type="entry name" value="HH_MFP_RND"/>
    <property type="match status" value="1"/>
</dbReference>
<keyword evidence="7" id="KW-0175">Coiled coil</keyword>
<dbReference type="Gene3D" id="1.10.287.470">
    <property type="entry name" value="Helix hairpin bin"/>
    <property type="match status" value="1"/>
</dbReference>
<keyword evidence="10" id="KW-1133">Transmembrane helix</keyword>
<evidence type="ECO:0000259" key="14">
    <source>
        <dbReference type="Pfam" id="PF25967"/>
    </source>
</evidence>
<dbReference type="InterPro" id="IPR058625">
    <property type="entry name" value="MdtA-like_BSH"/>
</dbReference>
<keyword evidence="5" id="KW-1003">Cell membrane</keyword>
<name>A0A679GDB6_9GAMM</name>
<dbReference type="GeneID" id="57397334"/>
<dbReference type="Proteomes" id="UP000501237">
    <property type="component" value="Chromosome"/>
</dbReference>
<evidence type="ECO:0000259" key="13">
    <source>
        <dbReference type="Pfam" id="PF25944"/>
    </source>
</evidence>
<dbReference type="InterPro" id="IPR058626">
    <property type="entry name" value="MdtA-like_b-barrel"/>
</dbReference>
<evidence type="ECO:0000256" key="3">
    <source>
        <dbReference type="ARBA" id="ARBA00009477"/>
    </source>
</evidence>
<dbReference type="GO" id="GO:0005886">
    <property type="term" value="C:plasma membrane"/>
    <property type="evidence" value="ECO:0007669"/>
    <property type="project" value="UniProtKB-SubCell"/>
</dbReference>
<evidence type="ECO:0000256" key="10">
    <source>
        <dbReference type="SAM" id="Phobius"/>
    </source>
</evidence>
<organism evidence="15 16">
    <name type="scientific">Metapseudomonas otitidis</name>
    <dbReference type="NCBI Taxonomy" id="319939"/>
    <lineage>
        <taxon>Bacteria</taxon>
        <taxon>Pseudomonadati</taxon>
        <taxon>Pseudomonadota</taxon>
        <taxon>Gammaproteobacteria</taxon>
        <taxon>Pseudomonadales</taxon>
        <taxon>Pseudomonadaceae</taxon>
        <taxon>Metapseudomonas</taxon>
    </lineage>
</organism>
<keyword evidence="10" id="KW-0812">Transmembrane</keyword>
<dbReference type="PANTHER" id="PTHR30469">
    <property type="entry name" value="MULTIDRUG RESISTANCE PROTEIN MDTA"/>
    <property type="match status" value="1"/>
</dbReference>
<evidence type="ECO:0000256" key="9">
    <source>
        <dbReference type="SAM" id="MobiDB-lite"/>
    </source>
</evidence>
<dbReference type="GO" id="GO:0015562">
    <property type="term" value="F:efflux transmembrane transporter activity"/>
    <property type="evidence" value="ECO:0007669"/>
    <property type="project" value="TreeGrafter"/>
</dbReference>
<dbReference type="EMBL" id="AP022642">
    <property type="protein sequence ID" value="BCA28135.1"/>
    <property type="molecule type" value="Genomic_DNA"/>
</dbReference>
<dbReference type="PANTHER" id="PTHR30469:SF12">
    <property type="entry name" value="MULTIDRUG RESISTANCE PROTEIN MDTA"/>
    <property type="match status" value="1"/>
</dbReference>
<feature type="region of interest" description="Disordered" evidence="9">
    <location>
        <begin position="400"/>
        <end position="426"/>
    </location>
</feature>
<dbReference type="NCBIfam" id="TIGR01730">
    <property type="entry name" value="RND_mfp"/>
    <property type="match status" value="1"/>
</dbReference>
<feature type="domain" description="Multidrug resistance protein MdtA-like alpha-helical hairpin" evidence="11">
    <location>
        <begin position="132"/>
        <end position="201"/>
    </location>
</feature>
<evidence type="ECO:0000256" key="6">
    <source>
        <dbReference type="ARBA" id="ARBA00022519"/>
    </source>
</evidence>
<evidence type="ECO:0000256" key="4">
    <source>
        <dbReference type="ARBA" id="ARBA00022448"/>
    </source>
</evidence>
<dbReference type="InterPro" id="IPR058624">
    <property type="entry name" value="MdtA-like_HH"/>
</dbReference>
<feature type="transmembrane region" description="Helical" evidence="10">
    <location>
        <begin position="12"/>
        <end position="33"/>
    </location>
</feature>
<evidence type="ECO:0000313" key="15">
    <source>
        <dbReference type="EMBL" id="BCA28135.1"/>
    </source>
</evidence>
<dbReference type="Gene3D" id="2.40.420.20">
    <property type="match status" value="1"/>
</dbReference>
<dbReference type="GO" id="GO:1990281">
    <property type="term" value="C:efflux pump complex"/>
    <property type="evidence" value="ECO:0007669"/>
    <property type="project" value="TreeGrafter"/>
</dbReference>
<comment type="similarity">
    <text evidence="3">Belongs to the membrane fusion protein (MFP) (TC 8.A.1) family.</text>
</comment>
<dbReference type="Gene3D" id="2.40.50.100">
    <property type="match status" value="1"/>
</dbReference>
<dbReference type="KEGG" id="poj:PtoMrB4_21120"/>
<reference evidence="15 16" key="1">
    <citation type="journal article" date="2020" name="Microbiol. Resour. Announc.">
        <title>Complete genome sequence of Pseudomonas otitidis strain MrB4, isolated from Lake Biwa in Japan.</title>
        <authorList>
            <person name="Miyazaki K."/>
            <person name="Hase E."/>
            <person name="Maruya T."/>
        </authorList>
    </citation>
    <scope>NUCLEOTIDE SEQUENCE [LARGE SCALE GENOMIC DNA]</scope>
    <source>
        <strain evidence="15 16">MrB4</strain>
    </source>
</reference>
<dbReference type="RefSeq" id="WP_172433215.1">
    <property type="nucleotide sequence ID" value="NZ_AP022642.1"/>
</dbReference>
<evidence type="ECO:0000256" key="5">
    <source>
        <dbReference type="ARBA" id="ARBA00022475"/>
    </source>
</evidence>
<keyword evidence="8 10" id="KW-0472">Membrane</keyword>
<accession>A0A679GDB6</accession>
<evidence type="ECO:0000256" key="1">
    <source>
        <dbReference type="ARBA" id="ARBA00004533"/>
    </source>
</evidence>
<protein>
    <submittedName>
        <fullName evidence="15">Secretion protein HlyD</fullName>
    </submittedName>
</protein>
<dbReference type="Pfam" id="PF25967">
    <property type="entry name" value="RND-MFP_C"/>
    <property type="match status" value="1"/>
</dbReference>
<feature type="domain" description="Multidrug resistance protein MdtA-like C-terminal permuted SH3" evidence="14">
    <location>
        <begin position="325"/>
        <end position="386"/>
    </location>
</feature>
<sequence length="426" mass="45666">MPSIQDPHARPARRWPLILVCLFALVALIWWLWPAASGHKAEEPRTRPGAAGMARPGFGPFSGPVPVRVAAATQGDFPVYYKALGTVTALNTVNVKARVSGEVVKLAFEEGQQVKAGDLLAVIDPRPYQVALQQAEGTLLQSQAQLKNAEIDLARYRGLYAEDSIAKQTLDTQEALVGQYKGTVKANQAAVAEAKLNLSFTQVRAPVAGRVGLRQVDLGNQVGTGDTTPLVVITQNRPISVTFTLPENQLPGVVSRFRSGQAMPVEAWDRGDTLKQAEGVLQSLDNQIDTTTGTLKFKARFANDSETLFPNQFVNVRLLADTLAQAVLVPSAAVQFGSQGTFAYVLDGEKKVRVQKLETGPSDGERTVIRSGLKAGERVVLEGTDRLRDGSDVEVVHDSDAVPAAPSEQLQGADKSEQGGKAEQGV</sequence>